<feature type="region of interest" description="Disordered" evidence="2">
    <location>
        <begin position="144"/>
        <end position="166"/>
    </location>
</feature>
<dbReference type="Proteomes" id="UP000215616">
    <property type="component" value="Unassembled WGS sequence"/>
</dbReference>
<evidence type="ECO:0000313" key="5">
    <source>
        <dbReference type="Proteomes" id="UP000215616"/>
    </source>
</evidence>
<keyword evidence="1" id="KW-0378">Hydrolase</keyword>
<evidence type="ECO:0000256" key="2">
    <source>
        <dbReference type="SAM" id="MobiDB-lite"/>
    </source>
</evidence>
<sequence length="166" mass="17509">MSDHEQTKLIATAMNEGSPQAKALGFTTLEIGDAVALLKVPYRPEIVGDPETGVIAGGVVTTLLDHASGQAVHAAMATWTSIATLDLRIDYMRAAEPGLDVMARAHCYKLTRSVAFVRAVAYDRDPEDPVATGQATFMLDSSAGKKAGANLKPSRAPRTKTGAVDQ</sequence>
<dbReference type="InterPro" id="IPR029069">
    <property type="entry name" value="HotDog_dom_sf"/>
</dbReference>
<evidence type="ECO:0000259" key="3">
    <source>
        <dbReference type="Pfam" id="PF03061"/>
    </source>
</evidence>
<comment type="caution">
    <text evidence="4">The sequence shown here is derived from an EMBL/GenBank/DDBJ whole genome shotgun (WGS) entry which is preliminary data.</text>
</comment>
<evidence type="ECO:0000256" key="1">
    <source>
        <dbReference type="ARBA" id="ARBA00022801"/>
    </source>
</evidence>
<dbReference type="NCBIfam" id="TIGR00369">
    <property type="entry name" value="unchar_dom_1"/>
    <property type="match status" value="1"/>
</dbReference>
<proteinExistence type="predicted"/>
<feature type="domain" description="Thioesterase" evidence="3">
    <location>
        <begin position="53"/>
        <end position="127"/>
    </location>
</feature>
<accession>A0A258DE31</accession>
<dbReference type="InterPro" id="IPR003736">
    <property type="entry name" value="PAAI_dom"/>
</dbReference>
<dbReference type="GO" id="GO:0005829">
    <property type="term" value="C:cytosol"/>
    <property type="evidence" value="ECO:0007669"/>
    <property type="project" value="TreeGrafter"/>
</dbReference>
<evidence type="ECO:0000313" key="4">
    <source>
        <dbReference type="EMBL" id="OYX06019.1"/>
    </source>
</evidence>
<dbReference type="Gene3D" id="3.10.129.10">
    <property type="entry name" value="Hotdog Thioesterase"/>
    <property type="match status" value="1"/>
</dbReference>
<dbReference type="SUPFAM" id="SSF54637">
    <property type="entry name" value="Thioesterase/thiol ester dehydrase-isomerase"/>
    <property type="match status" value="1"/>
</dbReference>
<organism evidence="4 5">
    <name type="scientific">Caulobacter vibrioides</name>
    <name type="common">Caulobacter crescentus</name>
    <dbReference type="NCBI Taxonomy" id="155892"/>
    <lineage>
        <taxon>Bacteria</taxon>
        <taxon>Pseudomonadati</taxon>
        <taxon>Pseudomonadota</taxon>
        <taxon>Alphaproteobacteria</taxon>
        <taxon>Caulobacterales</taxon>
        <taxon>Caulobacteraceae</taxon>
        <taxon>Caulobacter</taxon>
    </lineage>
</organism>
<dbReference type="GO" id="GO:0061522">
    <property type="term" value="F:1,4-dihydroxy-2-naphthoyl-CoA thioesterase activity"/>
    <property type="evidence" value="ECO:0007669"/>
    <property type="project" value="TreeGrafter"/>
</dbReference>
<protein>
    <submittedName>
        <fullName evidence="4">Thioesterase</fullName>
    </submittedName>
</protein>
<dbReference type="PANTHER" id="PTHR43240">
    <property type="entry name" value="1,4-DIHYDROXY-2-NAPHTHOYL-COA THIOESTERASE 1"/>
    <property type="match status" value="1"/>
</dbReference>
<dbReference type="CDD" id="cd03443">
    <property type="entry name" value="PaaI_thioesterase"/>
    <property type="match status" value="1"/>
</dbReference>
<gene>
    <name evidence="4" type="ORF">B7Z12_01815</name>
</gene>
<dbReference type="EMBL" id="NCDQ01000015">
    <property type="protein sequence ID" value="OYX06019.1"/>
    <property type="molecule type" value="Genomic_DNA"/>
</dbReference>
<dbReference type="InterPro" id="IPR006683">
    <property type="entry name" value="Thioestr_dom"/>
</dbReference>
<dbReference type="PANTHER" id="PTHR43240:SF7">
    <property type="entry name" value="BLR7284 PROTEIN"/>
    <property type="match status" value="1"/>
</dbReference>
<dbReference type="Pfam" id="PF03061">
    <property type="entry name" value="4HBT"/>
    <property type="match status" value="1"/>
</dbReference>
<dbReference type="AlphaFoldDB" id="A0A258DE31"/>
<reference evidence="4 5" key="1">
    <citation type="submission" date="2017-03" db="EMBL/GenBank/DDBJ databases">
        <title>Lifting the veil on microbial sulfur biogeochemistry in mining wastewaters.</title>
        <authorList>
            <person name="Kantor R.S."/>
            <person name="Colenbrander Nelson T."/>
            <person name="Marshall S."/>
            <person name="Bennett D."/>
            <person name="Apte S."/>
            <person name="Camacho D."/>
            <person name="Thomas B.C."/>
            <person name="Warren L.A."/>
            <person name="Banfield J.F."/>
        </authorList>
    </citation>
    <scope>NUCLEOTIDE SEQUENCE [LARGE SCALE GENOMIC DNA]</scope>
    <source>
        <strain evidence="4">32-67-7</strain>
    </source>
</reference>
<name>A0A258DE31_CAUVI</name>